<evidence type="ECO:0000259" key="1">
    <source>
        <dbReference type="Pfam" id="PF00233"/>
    </source>
</evidence>
<dbReference type="GO" id="GO:0004114">
    <property type="term" value="F:3',5'-cyclic-nucleotide phosphodiesterase activity"/>
    <property type="evidence" value="ECO:0007669"/>
    <property type="project" value="InterPro"/>
</dbReference>
<sequence length="827" mass="94192">MVDAVDSLHVESPEQIQRLIDWNVEVLLKLLKKVIAKREACGKSAGWDEEPYVEIKDPVANEVVAVIELPPFDPSVNNKIDDKTIEIPSLAEQQLKDYVTAVAKAYRSNPFSGLQHATHVTNAVTRLVSRIAVPNLENPQIPSEMLQGPDEYDVLLAEHIHTQSYGIAFDPLTQISVVLAALIHAVDHRGLSNEDLGRENPDLADKYNNKSITQQLSLEKAWKKLMEPEFENLRRSLYADVEEKKRFRSVLVNAVMATDQDDEQAQARRAARWEKSFGPGAAVDMDLNQKATCVIECLMQAADEFHALQTWQVFVKWNERAFWEAKKAFKAGRIPTDPAKTWYKDQLAFFDNLIIPLSMKLSDIDAFVINSDEYLDDALLNRQRWSTKGREIVAGLVAKYDNESDTAKNDVITVVSKEGDRDDDIATRDAAKSTQFSRMVTWNVDVLSRILKEIQAKRQAAGKKNQYLPVLRSPEGKTIADEVVEAITIPPYDAFSTKEKLDAGSVTLSMPVQDQMHEYVCHICSLFRDNWFHCLDRSTQVSMSAKKLVQRVTTSQNHTSSGKPKEIYEETFGLSDDPLAQFAMVFAALIHDIDRVGGVSNAQLVRENSELAKKYNDRCIWEQHAFDLAWNQLMQPEFEDLRECICADEEELKHFRQCLINAVLGTDFTDHQLLELRKGRWERAFGEKVDKKNLLDLKASIVLKLTMQASDSFHALQHWQLFQKWSERHFFELYEAFEGGRIEADPSVYWYKSEMMFFDDHVIPLCKKMQKVSVFGPSADEALAFATTNRDLWANKGADLVQSFVSKYHGKKPRGTRTFSQRLSLSG</sequence>
<dbReference type="Proteomes" id="UP000693970">
    <property type="component" value="Unassembled WGS sequence"/>
</dbReference>
<reference evidence="2" key="2">
    <citation type="submission" date="2021-04" db="EMBL/GenBank/DDBJ databases">
        <authorList>
            <person name="Podell S."/>
        </authorList>
    </citation>
    <scope>NUCLEOTIDE SEQUENCE</scope>
    <source>
        <strain evidence="2">Hildebrandi</strain>
    </source>
</reference>
<proteinExistence type="predicted"/>
<feature type="domain" description="PDEase" evidence="1">
    <location>
        <begin position="162"/>
        <end position="363"/>
    </location>
</feature>
<dbReference type="GO" id="GO:0007165">
    <property type="term" value="P:signal transduction"/>
    <property type="evidence" value="ECO:0007669"/>
    <property type="project" value="InterPro"/>
</dbReference>
<dbReference type="EMBL" id="JAGRRH010000015">
    <property type="protein sequence ID" value="KAG7355655.1"/>
    <property type="molecule type" value="Genomic_DNA"/>
</dbReference>
<dbReference type="AlphaFoldDB" id="A0A9K3L4Q2"/>
<accession>A0A9K3L4Q2</accession>
<keyword evidence="3" id="KW-1185">Reference proteome</keyword>
<gene>
    <name evidence="2" type="ORF">IV203_000341</name>
</gene>
<protein>
    <submittedName>
        <fullName evidence="2">3'5'-cyclic nucleotide phosphodiesterase</fullName>
    </submittedName>
</protein>
<reference evidence="2" key="1">
    <citation type="journal article" date="2021" name="Sci. Rep.">
        <title>Diploid genomic architecture of Nitzschia inconspicua, an elite biomass production diatom.</title>
        <authorList>
            <person name="Oliver A."/>
            <person name="Podell S."/>
            <person name="Pinowska A."/>
            <person name="Traller J.C."/>
            <person name="Smith S.R."/>
            <person name="McClure R."/>
            <person name="Beliaev A."/>
            <person name="Bohutskyi P."/>
            <person name="Hill E.A."/>
            <person name="Rabines A."/>
            <person name="Zheng H."/>
            <person name="Allen L.Z."/>
            <person name="Kuo A."/>
            <person name="Grigoriev I.V."/>
            <person name="Allen A.E."/>
            <person name="Hazlebeck D."/>
            <person name="Allen E.E."/>
        </authorList>
    </citation>
    <scope>NUCLEOTIDE SEQUENCE</scope>
    <source>
        <strain evidence="2">Hildebrandi</strain>
    </source>
</reference>
<organism evidence="2 3">
    <name type="scientific">Nitzschia inconspicua</name>
    <dbReference type="NCBI Taxonomy" id="303405"/>
    <lineage>
        <taxon>Eukaryota</taxon>
        <taxon>Sar</taxon>
        <taxon>Stramenopiles</taxon>
        <taxon>Ochrophyta</taxon>
        <taxon>Bacillariophyta</taxon>
        <taxon>Bacillariophyceae</taxon>
        <taxon>Bacillariophycidae</taxon>
        <taxon>Bacillariales</taxon>
        <taxon>Bacillariaceae</taxon>
        <taxon>Nitzschia</taxon>
    </lineage>
</organism>
<dbReference type="InterPro" id="IPR002073">
    <property type="entry name" value="PDEase_catalytic_dom"/>
</dbReference>
<name>A0A9K3L4Q2_9STRA</name>
<evidence type="ECO:0000313" key="2">
    <source>
        <dbReference type="EMBL" id="KAG7355655.1"/>
    </source>
</evidence>
<dbReference type="PANTHER" id="PTHR11347">
    <property type="entry name" value="CYCLIC NUCLEOTIDE PHOSPHODIESTERASE"/>
    <property type="match status" value="1"/>
</dbReference>
<feature type="domain" description="PDEase" evidence="1">
    <location>
        <begin position="577"/>
        <end position="771"/>
    </location>
</feature>
<evidence type="ECO:0000313" key="3">
    <source>
        <dbReference type="Proteomes" id="UP000693970"/>
    </source>
</evidence>
<dbReference type="OrthoDB" id="41650at2759"/>
<comment type="caution">
    <text evidence="2">The sequence shown here is derived from an EMBL/GenBank/DDBJ whole genome shotgun (WGS) entry which is preliminary data.</text>
</comment>
<dbReference type="Pfam" id="PF00233">
    <property type="entry name" value="PDEase_I"/>
    <property type="match status" value="2"/>
</dbReference>